<keyword evidence="8 11" id="KW-1133">Transmembrane helix</keyword>
<dbReference type="PRINTS" id="PR00344">
    <property type="entry name" value="BCTRLSENSOR"/>
</dbReference>
<keyword evidence="6 11" id="KW-0812">Transmembrane</keyword>
<dbReference type="Pfam" id="PF02518">
    <property type="entry name" value="HATPase_c"/>
    <property type="match status" value="1"/>
</dbReference>
<dbReference type="RefSeq" id="WP_158766427.1">
    <property type="nucleotide sequence ID" value="NZ_CP047045.1"/>
</dbReference>
<protein>
    <recommendedName>
        <fullName evidence="3">histidine kinase</fullName>
        <ecNumber evidence="3">2.7.13.3</ecNumber>
    </recommendedName>
</protein>
<evidence type="ECO:0000256" key="6">
    <source>
        <dbReference type="ARBA" id="ARBA00022692"/>
    </source>
</evidence>
<evidence type="ECO:0000256" key="9">
    <source>
        <dbReference type="ARBA" id="ARBA00023012"/>
    </source>
</evidence>
<name>A0A6I6MNC4_9CAUL</name>
<dbReference type="InterPro" id="IPR005467">
    <property type="entry name" value="His_kinase_dom"/>
</dbReference>
<evidence type="ECO:0000313" key="14">
    <source>
        <dbReference type="EMBL" id="QGZ95581.1"/>
    </source>
</evidence>
<dbReference type="InterPro" id="IPR003594">
    <property type="entry name" value="HATPase_dom"/>
</dbReference>
<evidence type="ECO:0000256" key="1">
    <source>
        <dbReference type="ARBA" id="ARBA00000085"/>
    </source>
</evidence>
<evidence type="ECO:0000256" key="7">
    <source>
        <dbReference type="ARBA" id="ARBA00022777"/>
    </source>
</evidence>
<dbReference type="PANTHER" id="PTHR45436">
    <property type="entry name" value="SENSOR HISTIDINE KINASE YKOH"/>
    <property type="match status" value="1"/>
</dbReference>
<evidence type="ECO:0000256" key="10">
    <source>
        <dbReference type="ARBA" id="ARBA00023136"/>
    </source>
</evidence>
<reference evidence="15" key="1">
    <citation type="submission" date="2019-12" db="EMBL/GenBank/DDBJ databases">
        <title>Complete genome of Terracaulis silvestris 0127_4.</title>
        <authorList>
            <person name="Vieira S."/>
            <person name="Riedel T."/>
            <person name="Sproer C."/>
            <person name="Pascual J."/>
            <person name="Boedeker C."/>
            <person name="Overmann J."/>
        </authorList>
    </citation>
    <scope>NUCLEOTIDE SEQUENCE [LARGE SCALE GENOMIC DNA]</scope>
    <source>
        <strain evidence="15">0127_4</strain>
    </source>
</reference>
<dbReference type="KEGG" id="tsv:DSM104635_02431"/>
<gene>
    <name evidence="14" type="primary">phoQ</name>
    <name evidence="14" type="ORF">DSM104635_02431</name>
</gene>
<feature type="domain" description="HAMP" evidence="13">
    <location>
        <begin position="213"/>
        <end position="264"/>
    </location>
</feature>
<dbReference type="InterPro" id="IPR050428">
    <property type="entry name" value="TCS_sensor_his_kinase"/>
</dbReference>
<dbReference type="Gene3D" id="3.30.565.10">
    <property type="entry name" value="Histidine kinase-like ATPase, C-terminal domain"/>
    <property type="match status" value="1"/>
</dbReference>
<feature type="domain" description="Histidine kinase" evidence="12">
    <location>
        <begin position="272"/>
        <end position="482"/>
    </location>
</feature>
<dbReference type="Proteomes" id="UP000431269">
    <property type="component" value="Chromosome"/>
</dbReference>
<evidence type="ECO:0000256" key="2">
    <source>
        <dbReference type="ARBA" id="ARBA00004370"/>
    </source>
</evidence>
<dbReference type="AlphaFoldDB" id="A0A6I6MNC4"/>
<dbReference type="EMBL" id="CP047045">
    <property type="protein sequence ID" value="QGZ95581.1"/>
    <property type="molecule type" value="Genomic_DNA"/>
</dbReference>
<keyword evidence="7 14" id="KW-0418">Kinase</keyword>
<keyword evidence="9" id="KW-0902">Two-component regulatory system</keyword>
<comment type="subcellular location">
    <subcellularLocation>
        <location evidence="2">Membrane</location>
    </subcellularLocation>
</comment>
<dbReference type="EC" id="2.7.13.3" evidence="3"/>
<keyword evidence="5 14" id="KW-0808">Transferase</keyword>
<evidence type="ECO:0000313" key="15">
    <source>
        <dbReference type="Proteomes" id="UP000431269"/>
    </source>
</evidence>
<evidence type="ECO:0000256" key="4">
    <source>
        <dbReference type="ARBA" id="ARBA00022553"/>
    </source>
</evidence>
<accession>A0A6I6MNC4</accession>
<dbReference type="Gene3D" id="1.10.287.130">
    <property type="match status" value="1"/>
</dbReference>
<evidence type="ECO:0000256" key="3">
    <source>
        <dbReference type="ARBA" id="ARBA00012438"/>
    </source>
</evidence>
<keyword evidence="15" id="KW-1185">Reference proteome</keyword>
<dbReference type="GO" id="GO:0004673">
    <property type="term" value="F:protein histidine kinase activity"/>
    <property type="evidence" value="ECO:0007669"/>
    <property type="project" value="UniProtKB-EC"/>
</dbReference>
<keyword evidence="4" id="KW-0597">Phosphoprotein</keyword>
<dbReference type="GO" id="GO:0000160">
    <property type="term" value="P:phosphorelay signal transduction system"/>
    <property type="evidence" value="ECO:0007669"/>
    <property type="project" value="UniProtKB-KW"/>
</dbReference>
<dbReference type="PROSITE" id="PS50885">
    <property type="entry name" value="HAMP"/>
    <property type="match status" value="1"/>
</dbReference>
<evidence type="ECO:0000256" key="8">
    <source>
        <dbReference type="ARBA" id="ARBA00022989"/>
    </source>
</evidence>
<evidence type="ECO:0000259" key="12">
    <source>
        <dbReference type="PROSITE" id="PS50109"/>
    </source>
</evidence>
<dbReference type="SMART" id="SM00387">
    <property type="entry name" value="HATPase_c"/>
    <property type="match status" value="1"/>
</dbReference>
<dbReference type="GO" id="GO:0005886">
    <property type="term" value="C:plasma membrane"/>
    <property type="evidence" value="ECO:0007669"/>
    <property type="project" value="TreeGrafter"/>
</dbReference>
<evidence type="ECO:0000259" key="13">
    <source>
        <dbReference type="PROSITE" id="PS50885"/>
    </source>
</evidence>
<dbReference type="PROSITE" id="PS50109">
    <property type="entry name" value="HIS_KIN"/>
    <property type="match status" value="1"/>
</dbReference>
<dbReference type="InterPro" id="IPR004358">
    <property type="entry name" value="Sig_transdc_His_kin-like_C"/>
</dbReference>
<comment type="catalytic activity">
    <reaction evidence="1">
        <text>ATP + protein L-histidine = ADP + protein N-phospho-L-histidine.</text>
        <dbReference type="EC" id="2.7.13.3"/>
    </reaction>
</comment>
<evidence type="ECO:0000256" key="11">
    <source>
        <dbReference type="SAM" id="Phobius"/>
    </source>
</evidence>
<feature type="transmembrane region" description="Helical" evidence="11">
    <location>
        <begin position="188"/>
        <end position="210"/>
    </location>
</feature>
<dbReference type="InterPro" id="IPR003660">
    <property type="entry name" value="HAMP_dom"/>
</dbReference>
<organism evidence="14 15">
    <name type="scientific">Terricaulis silvestris</name>
    <dbReference type="NCBI Taxonomy" id="2686094"/>
    <lineage>
        <taxon>Bacteria</taxon>
        <taxon>Pseudomonadati</taxon>
        <taxon>Pseudomonadota</taxon>
        <taxon>Alphaproteobacteria</taxon>
        <taxon>Caulobacterales</taxon>
        <taxon>Caulobacteraceae</taxon>
        <taxon>Terricaulis</taxon>
    </lineage>
</organism>
<proteinExistence type="predicted"/>
<dbReference type="InterPro" id="IPR036890">
    <property type="entry name" value="HATPase_C_sf"/>
</dbReference>
<feature type="transmembrane region" description="Helical" evidence="11">
    <location>
        <begin position="20"/>
        <end position="42"/>
    </location>
</feature>
<dbReference type="SUPFAM" id="SSF55874">
    <property type="entry name" value="ATPase domain of HSP90 chaperone/DNA topoisomerase II/histidine kinase"/>
    <property type="match status" value="1"/>
</dbReference>
<evidence type="ECO:0000256" key="5">
    <source>
        <dbReference type="ARBA" id="ARBA00022679"/>
    </source>
</evidence>
<dbReference type="PANTHER" id="PTHR45436:SF5">
    <property type="entry name" value="SENSOR HISTIDINE KINASE TRCS"/>
    <property type="match status" value="1"/>
</dbReference>
<keyword evidence="10 11" id="KW-0472">Membrane</keyword>
<sequence>MSEAPPGILERFRRLIRRSLAARLATIAIVSVLGLVAMGFIAHAQFNRALLRLLIDPEIESVADNLIGNSGPGLAGELALQDLPYDPRYLQPLSGRYFQIARIHDDLLEVQVISPSLFDVNIQLDPKLQAELTAANAPRGPRYIDVAGPDNEPLRVIARVEQIPQLEGRYLFLVGVAPRAILAPAANLVGLAFAVFVAFCALMVAAVSVLQVRVGLEPLHQLQRDIASVRRGDSERLGGEYPAEIQPVTEELNALVDHNREVVERARRHVGNLAHALKTPIAVLKNAAADGKNNEVMRQSIDEMEAFVERQLRRARVAARAEARAGAQAPTIAYRTPVLQNLEDLIFMMEQKYDHQKAVDISIEAEGDVTFRGEREDLLEMVANLIDNACKYGRSQVIVRLLPPFESNGLMEIVVEDDGPGLSDSEQSLAMARGARLDEAAPGQGLGLSILKETVDLYAGELLFERGELGGLKARLRLPATD</sequence>